<organism evidence="2 3">
    <name type="scientific">Fraserbacteria sp. (strain RBG_16_55_9)</name>
    <dbReference type="NCBI Taxonomy" id="1817864"/>
    <lineage>
        <taxon>Bacteria</taxon>
        <taxon>Candidatus Fraseribacteriota</taxon>
    </lineage>
</organism>
<keyword evidence="1" id="KW-1133">Transmembrane helix</keyword>
<dbReference type="AlphaFoldDB" id="A0A1F5UXF2"/>
<sequence>MRTFLVASVLAIAVVAMMAGTTSAQLGAGIKLSQTLEAFVAYHAADNLMLEAGLPLGGLGGFFLVLAIDANAKLFFDPIEVAQVPLRPYLGAGITIASVFNVLVLSPHALAGVEYHLQDTSFSFFGELGAGVTLNPIGIFLGATLGARYDF</sequence>
<feature type="transmembrane region" description="Helical" evidence="1">
    <location>
        <begin position="89"/>
        <end position="110"/>
    </location>
</feature>
<dbReference type="Proteomes" id="UP000179157">
    <property type="component" value="Unassembled WGS sequence"/>
</dbReference>
<feature type="transmembrane region" description="Helical" evidence="1">
    <location>
        <begin position="48"/>
        <end position="68"/>
    </location>
</feature>
<gene>
    <name evidence="2" type="ORF">A2Z21_00585</name>
</gene>
<accession>A0A1F5UXF2</accession>
<evidence type="ECO:0000313" key="2">
    <source>
        <dbReference type="EMBL" id="OGF55844.1"/>
    </source>
</evidence>
<proteinExistence type="predicted"/>
<name>A0A1F5UXF2_FRAXR</name>
<evidence type="ECO:0000256" key="1">
    <source>
        <dbReference type="SAM" id="Phobius"/>
    </source>
</evidence>
<feature type="transmembrane region" description="Helical" evidence="1">
    <location>
        <begin position="122"/>
        <end position="147"/>
    </location>
</feature>
<evidence type="ECO:0000313" key="3">
    <source>
        <dbReference type="Proteomes" id="UP000179157"/>
    </source>
</evidence>
<keyword evidence="1" id="KW-0472">Membrane</keyword>
<comment type="caution">
    <text evidence="2">The sequence shown here is derived from an EMBL/GenBank/DDBJ whole genome shotgun (WGS) entry which is preliminary data.</text>
</comment>
<reference evidence="2 3" key="1">
    <citation type="journal article" date="2016" name="Nat. Commun.">
        <title>Thousands of microbial genomes shed light on interconnected biogeochemical processes in an aquifer system.</title>
        <authorList>
            <person name="Anantharaman K."/>
            <person name="Brown C.T."/>
            <person name="Hug L.A."/>
            <person name="Sharon I."/>
            <person name="Castelle C.J."/>
            <person name="Probst A.J."/>
            <person name="Thomas B.C."/>
            <person name="Singh A."/>
            <person name="Wilkins M.J."/>
            <person name="Karaoz U."/>
            <person name="Brodie E.L."/>
            <person name="Williams K.H."/>
            <person name="Hubbard S.S."/>
            <person name="Banfield J.F."/>
        </authorList>
    </citation>
    <scope>NUCLEOTIDE SEQUENCE [LARGE SCALE GENOMIC DNA]</scope>
    <source>
        <strain evidence="3">RBG_16_55_9</strain>
    </source>
</reference>
<evidence type="ECO:0008006" key="4">
    <source>
        <dbReference type="Google" id="ProtNLM"/>
    </source>
</evidence>
<keyword evidence="1" id="KW-0812">Transmembrane</keyword>
<protein>
    <recommendedName>
        <fullName evidence="4">Outer membrane protein beta-barrel domain-containing protein</fullName>
    </recommendedName>
</protein>
<dbReference type="EMBL" id="MFGX01000047">
    <property type="protein sequence ID" value="OGF55844.1"/>
    <property type="molecule type" value="Genomic_DNA"/>
</dbReference>